<evidence type="ECO:0000256" key="6">
    <source>
        <dbReference type="ARBA" id="ARBA00023004"/>
    </source>
</evidence>
<evidence type="ECO:0000256" key="10">
    <source>
        <dbReference type="ARBA" id="ARBA00023237"/>
    </source>
</evidence>
<name>A0AA52HBC8_9PROT</name>
<dbReference type="InterPro" id="IPR037066">
    <property type="entry name" value="Plug_dom_sf"/>
</dbReference>
<evidence type="ECO:0000256" key="13">
    <source>
        <dbReference type="SAM" id="SignalP"/>
    </source>
</evidence>
<comment type="similarity">
    <text evidence="11 12">Belongs to the TonB-dependent receptor family.</text>
</comment>
<dbReference type="Pfam" id="PF00593">
    <property type="entry name" value="TonB_dep_Rec_b-barrel"/>
    <property type="match status" value="1"/>
</dbReference>
<dbReference type="EMBL" id="CP123872">
    <property type="protein sequence ID" value="WND03503.1"/>
    <property type="molecule type" value="Genomic_DNA"/>
</dbReference>
<reference evidence="16" key="1">
    <citation type="submission" date="2023-04" db="EMBL/GenBank/DDBJ databases">
        <title>Complete genome sequence of Temperatibacter marinus.</title>
        <authorList>
            <person name="Rong J.-C."/>
            <person name="Yi M.-L."/>
            <person name="Zhao Q."/>
        </authorList>
    </citation>
    <scope>NUCLEOTIDE SEQUENCE</scope>
    <source>
        <strain evidence="16">NBRC 110045</strain>
    </source>
</reference>
<accession>A0AA52HBC8</accession>
<dbReference type="InterPro" id="IPR000531">
    <property type="entry name" value="Beta-barrel_TonB"/>
</dbReference>
<feature type="domain" description="TonB-dependent receptor plug" evidence="15">
    <location>
        <begin position="48"/>
        <end position="150"/>
    </location>
</feature>
<keyword evidence="13" id="KW-0732">Signal</keyword>
<evidence type="ECO:0000259" key="14">
    <source>
        <dbReference type="Pfam" id="PF00593"/>
    </source>
</evidence>
<evidence type="ECO:0000256" key="4">
    <source>
        <dbReference type="ARBA" id="ARBA00022496"/>
    </source>
</evidence>
<comment type="subcellular location">
    <subcellularLocation>
        <location evidence="1 11">Cell outer membrane</location>
        <topology evidence="1 11">Multi-pass membrane protein</topology>
    </subcellularLocation>
</comment>
<evidence type="ECO:0000313" key="17">
    <source>
        <dbReference type="Proteomes" id="UP001268683"/>
    </source>
</evidence>
<dbReference type="KEGG" id="tmk:QGN29_03840"/>
<protein>
    <submittedName>
        <fullName evidence="16">TonB-dependent receptor</fullName>
    </submittedName>
</protein>
<keyword evidence="16" id="KW-0675">Receptor</keyword>
<keyword evidence="3 11" id="KW-1134">Transmembrane beta strand</keyword>
<dbReference type="InterPro" id="IPR012910">
    <property type="entry name" value="Plug_dom"/>
</dbReference>
<dbReference type="Gene3D" id="2.40.170.20">
    <property type="entry name" value="TonB-dependent receptor, beta-barrel domain"/>
    <property type="match status" value="1"/>
</dbReference>
<evidence type="ECO:0000256" key="11">
    <source>
        <dbReference type="PROSITE-ProRule" id="PRU01360"/>
    </source>
</evidence>
<dbReference type="InterPro" id="IPR039426">
    <property type="entry name" value="TonB-dep_rcpt-like"/>
</dbReference>
<dbReference type="InterPro" id="IPR036942">
    <property type="entry name" value="Beta-barrel_TonB_sf"/>
</dbReference>
<evidence type="ECO:0000256" key="5">
    <source>
        <dbReference type="ARBA" id="ARBA00022692"/>
    </source>
</evidence>
<dbReference type="AlphaFoldDB" id="A0AA52HBC8"/>
<keyword evidence="17" id="KW-1185">Reference proteome</keyword>
<proteinExistence type="inferred from homology"/>
<evidence type="ECO:0000256" key="2">
    <source>
        <dbReference type="ARBA" id="ARBA00022448"/>
    </source>
</evidence>
<organism evidence="16 17">
    <name type="scientific">Temperatibacter marinus</name>
    <dbReference type="NCBI Taxonomy" id="1456591"/>
    <lineage>
        <taxon>Bacteria</taxon>
        <taxon>Pseudomonadati</taxon>
        <taxon>Pseudomonadota</taxon>
        <taxon>Alphaproteobacteria</taxon>
        <taxon>Kordiimonadales</taxon>
        <taxon>Temperatibacteraceae</taxon>
        <taxon>Temperatibacter</taxon>
    </lineage>
</organism>
<keyword evidence="4" id="KW-0410">Iron transport</keyword>
<keyword evidence="6" id="KW-0408">Iron</keyword>
<feature type="chain" id="PRO_5041434984" evidence="13">
    <location>
        <begin position="26"/>
        <end position="852"/>
    </location>
</feature>
<dbReference type="GO" id="GO:0006826">
    <property type="term" value="P:iron ion transport"/>
    <property type="evidence" value="ECO:0007669"/>
    <property type="project" value="UniProtKB-KW"/>
</dbReference>
<dbReference type="PANTHER" id="PTHR32552:SF81">
    <property type="entry name" value="TONB-DEPENDENT OUTER MEMBRANE RECEPTOR"/>
    <property type="match status" value="1"/>
</dbReference>
<evidence type="ECO:0000256" key="12">
    <source>
        <dbReference type="RuleBase" id="RU003357"/>
    </source>
</evidence>
<sequence>MKFKTRLLCSTVIITSAFSGTTTVAAQDDEELMLEEIIVTARKRSENIQEAPVAITAFTANSIERANLVSIDEIAKRTAGLSLDSEFGRADDRPVIRGQANILGSSGVSYFVDGVYINGSLLDYDLDQVERIEVVKGPQSALYGRNTYSGAINIITKGPSDEFSGSAKVGFGSNDLFEASVALRGPLSENLSGSFMARKYKADGDFVNQYDGRKVGGIESTSYSGVLFWQVNDKLDVRLRASYLKSDDEHIAIANTDSTENNCFQDTGSFYLGQSRYFCGELLDRPVSFDDVRALNEPGYRRAEKWQTSLTANYELNDSWSMKYIYGFNHTERNDAYDSDYQAESYSTSNFFIAPFFQFFPGGPWAYGHSTVTSASNFTTHSNEISKDYSHEMTLRYAGERTNAVMGLYYLNYDSSSRGTQPFPERFGEAIGESYALQTGRFADYCAAGGIPFLPCGAALEFGFFGPPNFTITTDNGKTNSDLENKAIFASIERHLTDDLKITVEARYAEETINRISWTRDVTYDTAGNIVNVAGGVGSIDDPAAVTFKSFTPRFSAAYKVSDHVNLYAVAAKGTKPGGLNGTLAASNGLATYDEETNWSMELGAKTELFDRQARFNVSLFRNTIKDYQLTESYVASSGQTGTAIRNVGKVRLTGVEAEVTLAPAALPGFMINANIAYTDSEVLQGTDLNQAVLMLTDMTSSGSISTACGRGSAPAALCADPTDVTLQSLLGSIVGHQLPRQAKWQGYASAQYTGEINDEWSWTLSAGISYESKRFVQVHNLAYMGASSLVDANLTIENDSLSIKIWGKNITDDDSVMGAFRFVDVDESYKRSFALSPRQGATYGVNLGWKF</sequence>
<keyword evidence="5 11" id="KW-0812">Transmembrane</keyword>
<keyword evidence="10 11" id="KW-0998">Cell outer membrane</keyword>
<keyword evidence="8 12" id="KW-0798">TonB box</keyword>
<evidence type="ECO:0000256" key="8">
    <source>
        <dbReference type="ARBA" id="ARBA00023077"/>
    </source>
</evidence>
<evidence type="ECO:0000259" key="15">
    <source>
        <dbReference type="Pfam" id="PF07715"/>
    </source>
</evidence>
<feature type="domain" description="TonB-dependent receptor-like beta-barrel" evidence="14">
    <location>
        <begin position="269"/>
        <end position="811"/>
    </location>
</feature>
<keyword evidence="9 11" id="KW-0472">Membrane</keyword>
<evidence type="ECO:0000313" key="16">
    <source>
        <dbReference type="EMBL" id="WND03503.1"/>
    </source>
</evidence>
<evidence type="ECO:0000256" key="7">
    <source>
        <dbReference type="ARBA" id="ARBA00023065"/>
    </source>
</evidence>
<evidence type="ECO:0000256" key="3">
    <source>
        <dbReference type="ARBA" id="ARBA00022452"/>
    </source>
</evidence>
<gene>
    <name evidence="16" type="ORF">QGN29_03840</name>
</gene>
<dbReference type="GO" id="GO:0009279">
    <property type="term" value="C:cell outer membrane"/>
    <property type="evidence" value="ECO:0007669"/>
    <property type="project" value="UniProtKB-SubCell"/>
</dbReference>
<dbReference type="PROSITE" id="PS52016">
    <property type="entry name" value="TONB_DEPENDENT_REC_3"/>
    <property type="match status" value="1"/>
</dbReference>
<keyword evidence="2 11" id="KW-0813">Transport</keyword>
<dbReference type="Gene3D" id="2.170.130.10">
    <property type="entry name" value="TonB-dependent receptor, plug domain"/>
    <property type="match status" value="1"/>
</dbReference>
<dbReference type="RefSeq" id="WP_310799356.1">
    <property type="nucleotide sequence ID" value="NZ_CP123872.1"/>
</dbReference>
<dbReference type="Pfam" id="PF07715">
    <property type="entry name" value="Plug"/>
    <property type="match status" value="1"/>
</dbReference>
<dbReference type="Proteomes" id="UP001268683">
    <property type="component" value="Chromosome"/>
</dbReference>
<dbReference type="PANTHER" id="PTHR32552">
    <property type="entry name" value="FERRICHROME IRON RECEPTOR-RELATED"/>
    <property type="match status" value="1"/>
</dbReference>
<dbReference type="SUPFAM" id="SSF56935">
    <property type="entry name" value="Porins"/>
    <property type="match status" value="1"/>
</dbReference>
<evidence type="ECO:0000256" key="1">
    <source>
        <dbReference type="ARBA" id="ARBA00004571"/>
    </source>
</evidence>
<evidence type="ECO:0000256" key="9">
    <source>
        <dbReference type="ARBA" id="ARBA00023136"/>
    </source>
</evidence>
<feature type="signal peptide" evidence="13">
    <location>
        <begin position="1"/>
        <end position="25"/>
    </location>
</feature>
<keyword evidence="7" id="KW-0406">Ion transport</keyword>